<evidence type="ECO:0000256" key="3">
    <source>
        <dbReference type="ARBA" id="ARBA00022741"/>
    </source>
</evidence>
<comment type="caution">
    <text evidence="7">The sequence shown here is derived from an EMBL/GenBank/DDBJ whole genome shotgun (WGS) entry which is preliminary data.</text>
</comment>
<feature type="binding site" evidence="5">
    <location>
        <position position="152"/>
    </location>
    <ligand>
        <name>phosphoenolpyruvate</name>
        <dbReference type="ChEBI" id="CHEBI:58702"/>
    </ligand>
</feature>
<dbReference type="Proteomes" id="UP000244893">
    <property type="component" value="Unassembled WGS sequence"/>
</dbReference>
<dbReference type="PANTHER" id="PTHR40392:SF1">
    <property type="entry name" value="2-PHOSPHO-L-LACTATE GUANYLYLTRANSFERASE"/>
    <property type="match status" value="1"/>
</dbReference>
<keyword evidence="2 5" id="KW-0548">Nucleotidyltransferase</keyword>
<name>A0A2V1HXI9_9MICO</name>
<organism evidence="7 8">
    <name type="scientific">Amnibacterium flavum</name>
    <dbReference type="NCBI Taxonomy" id="2173173"/>
    <lineage>
        <taxon>Bacteria</taxon>
        <taxon>Bacillati</taxon>
        <taxon>Actinomycetota</taxon>
        <taxon>Actinomycetes</taxon>
        <taxon>Micrococcales</taxon>
        <taxon>Microbacteriaceae</taxon>
        <taxon>Amnibacterium</taxon>
    </lineage>
</organism>
<dbReference type="EC" id="2.7.7.105" evidence="5"/>
<gene>
    <name evidence="7" type="primary">cofC</name>
    <name evidence="5" type="synonym">fbiD</name>
    <name evidence="7" type="ORF">DDQ50_06305</name>
</gene>
<dbReference type="EMBL" id="QEOP01000001">
    <property type="protein sequence ID" value="PVZ96049.1"/>
    <property type="molecule type" value="Genomic_DNA"/>
</dbReference>
<reference evidence="7 8" key="1">
    <citation type="submission" date="2018-05" db="EMBL/GenBank/DDBJ databases">
        <title>Amnibacterium sp. M8JJ-5, whole genome shotgun sequence.</title>
        <authorList>
            <person name="Tuo L."/>
        </authorList>
    </citation>
    <scope>NUCLEOTIDE SEQUENCE [LARGE SCALE GENOMIC DNA]</scope>
    <source>
        <strain evidence="7 8">M8JJ-5</strain>
    </source>
</reference>
<dbReference type="GO" id="GO:0043814">
    <property type="term" value="F:phospholactate guanylyltransferase activity"/>
    <property type="evidence" value="ECO:0007669"/>
    <property type="project" value="InterPro"/>
</dbReference>
<dbReference type="InterPro" id="IPR029044">
    <property type="entry name" value="Nucleotide-diphossugar_trans"/>
</dbReference>
<protein>
    <recommendedName>
        <fullName evidence="5">Phosphoenolpyruvate guanylyltransferase</fullName>
        <shortName evidence="5">PEP guanylyltransferase</shortName>
        <ecNumber evidence="5">2.7.7.105</ecNumber>
    </recommendedName>
</protein>
<comment type="pathway">
    <text evidence="5">Cofactor biosynthesis; coenzyme F420 biosynthesis.</text>
</comment>
<dbReference type="RefSeq" id="WP_116755783.1">
    <property type="nucleotide sequence ID" value="NZ_JBHUEX010000001.1"/>
</dbReference>
<dbReference type="AlphaFoldDB" id="A0A2V1HXI9"/>
<feature type="domain" description="MobA-like NTP transferase" evidence="6">
    <location>
        <begin position="40"/>
        <end position="131"/>
    </location>
</feature>
<accession>A0A2V1HXI9</accession>
<sequence length="242" mass="25294">MTTEARWSIVVPVKGGDRAKSRLGADLRRGELAIAFALDTVRAVLAASAVREVVVVTDHPSARVFRAMGARVVSDPRSGLNRAIARGLDAVSGAGAGTGVILGDLPALRPEDLTRFLASANLVPAAIAGDAQGTGTAMSTARAGGRHRLRFGPDSRRLHREAGYVDLTRVAPPSLRSDVDTLDDLRTARRLGLGRSTAAVLVGAASEPGSEHPHLESADHLGRKTAIAHLRGLGSDRRPAHV</sequence>
<evidence type="ECO:0000313" key="7">
    <source>
        <dbReference type="EMBL" id="PVZ96049.1"/>
    </source>
</evidence>
<keyword evidence="1 5" id="KW-0808">Transferase</keyword>
<dbReference type="GO" id="GO:0052645">
    <property type="term" value="P:F420-0 metabolic process"/>
    <property type="evidence" value="ECO:0007669"/>
    <property type="project" value="UniProtKB-UniRule"/>
</dbReference>
<dbReference type="UniPathway" id="UPA00071"/>
<comment type="similarity">
    <text evidence="5">Belongs to the CofC family.</text>
</comment>
<feature type="binding site" evidence="5">
    <location>
        <position position="155"/>
    </location>
    <ligand>
        <name>phosphoenolpyruvate</name>
        <dbReference type="ChEBI" id="CHEBI:58702"/>
    </ligand>
</feature>
<dbReference type="GO" id="GO:0005525">
    <property type="term" value="F:GTP binding"/>
    <property type="evidence" value="ECO:0007669"/>
    <property type="project" value="UniProtKB-KW"/>
</dbReference>
<evidence type="ECO:0000259" key="6">
    <source>
        <dbReference type="Pfam" id="PF12804"/>
    </source>
</evidence>
<comment type="catalytic activity">
    <reaction evidence="5">
        <text>phosphoenolpyruvate + GTP + H(+) = enolpyruvoyl-2-diphospho-5'-guanosine + diphosphate</text>
        <dbReference type="Rhea" id="RHEA:30519"/>
        <dbReference type="ChEBI" id="CHEBI:15378"/>
        <dbReference type="ChEBI" id="CHEBI:33019"/>
        <dbReference type="ChEBI" id="CHEBI:37565"/>
        <dbReference type="ChEBI" id="CHEBI:58702"/>
        <dbReference type="ChEBI" id="CHEBI:143701"/>
        <dbReference type="EC" id="2.7.7.105"/>
    </reaction>
</comment>
<evidence type="ECO:0000256" key="4">
    <source>
        <dbReference type="ARBA" id="ARBA00023134"/>
    </source>
</evidence>
<dbReference type="PANTHER" id="PTHR40392">
    <property type="entry name" value="2-PHOSPHO-L-LACTATE GUANYLYLTRANSFERASE"/>
    <property type="match status" value="1"/>
</dbReference>
<dbReference type="NCBIfam" id="TIGR03552">
    <property type="entry name" value="F420_cofC"/>
    <property type="match status" value="1"/>
</dbReference>
<dbReference type="HAMAP" id="MF_02114">
    <property type="entry name" value="CofC"/>
    <property type="match status" value="1"/>
</dbReference>
<dbReference type="InterPro" id="IPR002835">
    <property type="entry name" value="CofC"/>
</dbReference>
<dbReference type="SUPFAM" id="SSF53448">
    <property type="entry name" value="Nucleotide-diphospho-sugar transferases"/>
    <property type="match status" value="1"/>
</dbReference>
<dbReference type="OrthoDB" id="9151145at2"/>
<feature type="binding site" evidence="5">
    <location>
        <position position="136"/>
    </location>
    <ligand>
        <name>phosphoenolpyruvate</name>
        <dbReference type="ChEBI" id="CHEBI:58702"/>
    </ligand>
</feature>
<comment type="function">
    <text evidence="5">Guanylyltransferase that catalyzes the activation of phosphoenolpyruvate (PEP) as enolpyruvoyl-2-diphospho-5'-guanosine, via the condensation of PEP with GTP. It is involved in the biosynthesis of coenzyme F420, a hydride carrier cofactor.</text>
</comment>
<proteinExistence type="inferred from homology"/>
<evidence type="ECO:0000256" key="5">
    <source>
        <dbReference type="HAMAP-Rule" id="MF_02114"/>
    </source>
</evidence>
<keyword evidence="3 5" id="KW-0547">Nucleotide-binding</keyword>
<evidence type="ECO:0000256" key="1">
    <source>
        <dbReference type="ARBA" id="ARBA00022679"/>
    </source>
</evidence>
<keyword evidence="4 5" id="KW-0342">GTP-binding</keyword>
<keyword evidence="8" id="KW-1185">Reference proteome</keyword>
<dbReference type="Pfam" id="PF12804">
    <property type="entry name" value="NTP_transf_3"/>
    <property type="match status" value="1"/>
</dbReference>
<dbReference type="Gene3D" id="3.90.550.10">
    <property type="entry name" value="Spore Coat Polysaccharide Biosynthesis Protein SpsA, Chain A"/>
    <property type="match status" value="1"/>
</dbReference>
<evidence type="ECO:0000256" key="2">
    <source>
        <dbReference type="ARBA" id="ARBA00022695"/>
    </source>
</evidence>
<evidence type="ECO:0000313" key="8">
    <source>
        <dbReference type="Proteomes" id="UP000244893"/>
    </source>
</evidence>
<dbReference type="InterPro" id="IPR025877">
    <property type="entry name" value="MobA-like_NTP_Trfase"/>
</dbReference>